<dbReference type="SMART" id="SM00858">
    <property type="entry name" value="SAF"/>
    <property type="match status" value="1"/>
</dbReference>
<dbReference type="InterPro" id="IPR031571">
    <property type="entry name" value="RcpC_dom"/>
</dbReference>
<dbReference type="InterPro" id="IPR017592">
    <property type="entry name" value="Pilus_assmbl_Flp-typ_CpaB"/>
</dbReference>
<evidence type="ECO:0000313" key="3">
    <source>
        <dbReference type="Proteomes" id="UP001597452"/>
    </source>
</evidence>
<keyword evidence="3" id="KW-1185">Reference proteome</keyword>
<accession>A0ABW5Q9T5</accession>
<proteinExistence type="predicted"/>
<dbReference type="Pfam" id="PF16976">
    <property type="entry name" value="RcpC"/>
    <property type="match status" value="1"/>
</dbReference>
<name>A0ABW5Q9T5_9BACI</name>
<dbReference type="EMBL" id="JBHUMZ010000019">
    <property type="protein sequence ID" value="MFD2638616.1"/>
    <property type="molecule type" value="Genomic_DNA"/>
</dbReference>
<protein>
    <submittedName>
        <fullName evidence="2">Flp pilus assembly protein CpaB</fullName>
    </submittedName>
</protein>
<dbReference type="Proteomes" id="UP001597452">
    <property type="component" value="Unassembled WGS sequence"/>
</dbReference>
<organism evidence="2 3">
    <name type="scientific">Piscibacillus salipiscarius</name>
    <dbReference type="NCBI Taxonomy" id="299480"/>
    <lineage>
        <taxon>Bacteria</taxon>
        <taxon>Bacillati</taxon>
        <taxon>Bacillota</taxon>
        <taxon>Bacilli</taxon>
        <taxon>Bacillales</taxon>
        <taxon>Bacillaceae</taxon>
        <taxon>Piscibacillus</taxon>
    </lineage>
</organism>
<dbReference type="InterPro" id="IPR013974">
    <property type="entry name" value="SAF"/>
</dbReference>
<dbReference type="Gene3D" id="3.90.1210.10">
    <property type="entry name" value="Antifreeze-like/N-acetylneuraminic acid synthase C-terminal domain"/>
    <property type="match status" value="1"/>
</dbReference>
<evidence type="ECO:0000313" key="2">
    <source>
        <dbReference type="EMBL" id="MFD2638616.1"/>
    </source>
</evidence>
<dbReference type="Pfam" id="PF08666">
    <property type="entry name" value="SAF"/>
    <property type="match status" value="1"/>
</dbReference>
<comment type="caution">
    <text evidence="2">The sequence shown here is derived from an EMBL/GenBank/DDBJ whole genome shotgun (WGS) entry which is preliminary data.</text>
</comment>
<evidence type="ECO:0000259" key="1">
    <source>
        <dbReference type="SMART" id="SM00858"/>
    </source>
</evidence>
<sequence>MQSKLLFLLAILMGVFTTAIFFYSSQSETPEPTEEAPMVDVVTLAQDIEENQKITEEDLQFQTLPKDQVHPSAIKSLEEVKGKFATADMVTGELLLSHRLKSSQEEKARVSRKVTDGHRAVSIGVDIVRSVSNLIQPEDYVDVIFTYETKDETKNKKLNGESKNLLDQMESVLLLENIRVLSVGKRMTTLDDGTEVAEYSQVTLELMPDDSVALVNAAEQGAIHLTLHSKITEGEE</sequence>
<dbReference type="CDD" id="cd11614">
    <property type="entry name" value="SAF_CpaB_FlgA_like"/>
    <property type="match status" value="1"/>
</dbReference>
<reference evidence="3" key="1">
    <citation type="journal article" date="2019" name="Int. J. Syst. Evol. Microbiol.">
        <title>The Global Catalogue of Microorganisms (GCM) 10K type strain sequencing project: providing services to taxonomists for standard genome sequencing and annotation.</title>
        <authorList>
            <consortium name="The Broad Institute Genomics Platform"/>
            <consortium name="The Broad Institute Genome Sequencing Center for Infectious Disease"/>
            <person name="Wu L."/>
            <person name="Ma J."/>
        </authorList>
    </citation>
    <scope>NUCLEOTIDE SEQUENCE [LARGE SCALE GENOMIC DNA]</scope>
    <source>
        <strain evidence="3">TISTR 1571</strain>
    </source>
</reference>
<dbReference type="RefSeq" id="WP_377328335.1">
    <property type="nucleotide sequence ID" value="NZ_JBHUMZ010000019.1"/>
</dbReference>
<dbReference type="NCBIfam" id="TIGR03177">
    <property type="entry name" value="pilus_cpaB"/>
    <property type="match status" value="1"/>
</dbReference>
<gene>
    <name evidence="2" type="primary">cpaB</name>
    <name evidence="2" type="ORF">ACFSW4_07065</name>
</gene>
<feature type="domain" description="SAF" evidence="1">
    <location>
        <begin position="39"/>
        <end position="101"/>
    </location>
</feature>